<dbReference type="InterPro" id="IPR018673">
    <property type="entry name" value="DUF2141"/>
</dbReference>
<keyword evidence="3" id="KW-1185">Reference proteome</keyword>
<accession>A0ABW3JPK8</accession>
<gene>
    <name evidence="2" type="ORF">ACFQ1U_02895</name>
</gene>
<name>A0ABW3JPK8_9FLAO</name>
<reference evidence="3" key="1">
    <citation type="journal article" date="2019" name="Int. J. Syst. Evol. Microbiol.">
        <title>The Global Catalogue of Microorganisms (GCM) 10K type strain sequencing project: providing services to taxonomists for standard genome sequencing and annotation.</title>
        <authorList>
            <consortium name="The Broad Institute Genomics Platform"/>
            <consortium name="The Broad Institute Genome Sequencing Center for Infectious Disease"/>
            <person name="Wu L."/>
            <person name="Ma J."/>
        </authorList>
    </citation>
    <scope>NUCLEOTIDE SEQUENCE [LARGE SCALE GENOMIC DNA]</scope>
    <source>
        <strain evidence="3">CCUG 60527</strain>
    </source>
</reference>
<protein>
    <submittedName>
        <fullName evidence="2">DUF2141 domain-containing protein</fullName>
    </submittedName>
</protein>
<organism evidence="2 3">
    <name type="scientific">Tenacibaculum geojense</name>
    <dbReference type="NCBI Taxonomy" id="915352"/>
    <lineage>
        <taxon>Bacteria</taxon>
        <taxon>Pseudomonadati</taxon>
        <taxon>Bacteroidota</taxon>
        <taxon>Flavobacteriia</taxon>
        <taxon>Flavobacteriales</taxon>
        <taxon>Flavobacteriaceae</taxon>
        <taxon>Tenacibaculum</taxon>
    </lineage>
</organism>
<sequence length="137" mass="15351">MKIMSLLLMSITLFFSSVKETSNQTINATVINVNSEEGVIYFALFTKDNFMQNPVQYKKGIIKNGKCAISFTNVIPGEYAVTCYHDKNNNGKMDFATNGMPLEDYGASNNVMNFGPPQYNDAKFEVTDKDVSLDIKF</sequence>
<feature type="chain" id="PRO_5046597156" evidence="1">
    <location>
        <begin position="20"/>
        <end position="137"/>
    </location>
</feature>
<comment type="caution">
    <text evidence="2">The sequence shown here is derived from an EMBL/GenBank/DDBJ whole genome shotgun (WGS) entry which is preliminary data.</text>
</comment>
<evidence type="ECO:0000313" key="2">
    <source>
        <dbReference type="EMBL" id="MFD0992140.1"/>
    </source>
</evidence>
<dbReference type="Proteomes" id="UP001597062">
    <property type="component" value="Unassembled WGS sequence"/>
</dbReference>
<evidence type="ECO:0000256" key="1">
    <source>
        <dbReference type="SAM" id="SignalP"/>
    </source>
</evidence>
<proteinExistence type="predicted"/>
<dbReference type="EMBL" id="JBHTJR010000017">
    <property type="protein sequence ID" value="MFD0992140.1"/>
    <property type="molecule type" value="Genomic_DNA"/>
</dbReference>
<dbReference type="Pfam" id="PF09912">
    <property type="entry name" value="DUF2141"/>
    <property type="match status" value="1"/>
</dbReference>
<evidence type="ECO:0000313" key="3">
    <source>
        <dbReference type="Proteomes" id="UP001597062"/>
    </source>
</evidence>
<dbReference type="RefSeq" id="WP_386105124.1">
    <property type="nucleotide sequence ID" value="NZ_JBHTJR010000017.1"/>
</dbReference>
<feature type="signal peptide" evidence="1">
    <location>
        <begin position="1"/>
        <end position="19"/>
    </location>
</feature>
<keyword evidence="1" id="KW-0732">Signal</keyword>